<name>A0A926DGJ5_9FIRM</name>
<gene>
    <name evidence="1" type="ORF">H8693_00605</name>
</gene>
<dbReference type="AlphaFoldDB" id="A0A926DGJ5"/>
<keyword evidence="2" id="KW-1185">Reference proteome</keyword>
<accession>A0A926DGJ5</accession>
<proteinExistence type="predicted"/>
<organism evidence="1 2">
    <name type="scientific">Guopingia tenuis</name>
    <dbReference type="NCBI Taxonomy" id="2763656"/>
    <lineage>
        <taxon>Bacteria</taxon>
        <taxon>Bacillati</taxon>
        <taxon>Bacillota</taxon>
        <taxon>Clostridia</taxon>
        <taxon>Christensenellales</taxon>
        <taxon>Christensenellaceae</taxon>
        <taxon>Guopingia</taxon>
    </lineage>
</organism>
<evidence type="ECO:0000313" key="1">
    <source>
        <dbReference type="EMBL" id="MBC8537432.1"/>
    </source>
</evidence>
<comment type="caution">
    <text evidence="1">The sequence shown here is derived from an EMBL/GenBank/DDBJ whole genome shotgun (WGS) entry which is preliminary data.</text>
</comment>
<dbReference type="Proteomes" id="UP000617951">
    <property type="component" value="Unassembled WGS sequence"/>
</dbReference>
<dbReference type="EMBL" id="JACRSS010000001">
    <property type="protein sequence ID" value="MBC8537432.1"/>
    <property type="molecule type" value="Genomic_DNA"/>
</dbReference>
<sequence length="86" mass="10070">MPSAEGKRTMNIDPYEWIIEPACNLEGIYECMLAIQERHLQNTIDEGIKGEKYNEFLAAFRFLREAVKREQETLFKLMDDGIDVEL</sequence>
<evidence type="ECO:0000313" key="2">
    <source>
        <dbReference type="Proteomes" id="UP000617951"/>
    </source>
</evidence>
<dbReference type="RefSeq" id="WP_249279347.1">
    <property type="nucleotide sequence ID" value="NZ_JACRSS010000001.1"/>
</dbReference>
<reference evidence="1" key="1">
    <citation type="submission" date="2020-08" db="EMBL/GenBank/DDBJ databases">
        <title>Genome public.</title>
        <authorList>
            <person name="Liu C."/>
            <person name="Sun Q."/>
        </authorList>
    </citation>
    <scope>NUCLEOTIDE SEQUENCE</scope>
    <source>
        <strain evidence="1">NSJ-63</strain>
    </source>
</reference>
<protein>
    <submittedName>
        <fullName evidence="1">Uncharacterized protein</fullName>
    </submittedName>
</protein>